<proteinExistence type="predicted"/>
<dbReference type="Proteomes" id="UP000236846">
    <property type="component" value="Unassembled WGS sequence"/>
</dbReference>
<evidence type="ECO:0000313" key="3">
    <source>
        <dbReference type="EMBL" id="PIR26981.1"/>
    </source>
</evidence>
<evidence type="ECO:0000256" key="2">
    <source>
        <dbReference type="SAM" id="MobiDB-lite"/>
    </source>
</evidence>
<protein>
    <submittedName>
        <fullName evidence="3">Uncharacterized protein</fullName>
    </submittedName>
</protein>
<comment type="caution">
    <text evidence="3">The sequence shown here is derived from an EMBL/GenBank/DDBJ whole genome shotgun (WGS) entry which is preliminary data.</text>
</comment>
<organism evidence="3 4">
    <name type="scientific">Candidatus Brennerbacteria bacterium CG11_big_fil_rev_8_21_14_0_20_43_10</name>
    <dbReference type="NCBI Taxonomy" id="1974523"/>
    <lineage>
        <taxon>Bacteria</taxon>
        <taxon>Candidatus Brenneribacteriota</taxon>
    </lineage>
</organism>
<feature type="region of interest" description="Disordered" evidence="2">
    <location>
        <begin position="1"/>
        <end position="28"/>
    </location>
</feature>
<feature type="coiled-coil region" evidence="1">
    <location>
        <begin position="30"/>
        <end position="98"/>
    </location>
</feature>
<dbReference type="AlphaFoldDB" id="A0A2H0PY42"/>
<reference evidence="3 4" key="1">
    <citation type="submission" date="2017-09" db="EMBL/GenBank/DDBJ databases">
        <title>Depth-based differentiation of microbial function through sediment-hosted aquifers and enrichment of novel symbionts in the deep terrestrial subsurface.</title>
        <authorList>
            <person name="Probst A.J."/>
            <person name="Ladd B."/>
            <person name="Jarett J.K."/>
            <person name="Geller-Mcgrath D.E."/>
            <person name="Sieber C.M."/>
            <person name="Emerson J.B."/>
            <person name="Anantharaman K."/>
            <person name="Thomas B.C."/>
            <person name="Malmstrom R."/>
            <person name="Stieglmeier M."/>
            <person name="Klingl A."/>
            <person name="Woyke T."/>
            <person name="Ryan C.M."/>
            <person name="Banfield J.F."/>
        </authorList>
    </citation>
    <scope>NUCLEOTIDE SEQUENCE [LARGE SCALE GENOMIC DNA]</scope>
    <source>
        <strain evidence="3">CG11_big_fil_rev_8_21_14_0_20_43_10</strain>
    </source>
</reference>
<evidence type="ECO:0000256" key="1">
    <source>
        <dbReference type="SAM" id="Coils"/>
    </source>
</evidence>
<accession>A0A2H0PY42</accession>
<name>A0A2H0PY42_9BACT</name>
<dbReference type="EMBL" id="PCXE01000004">
    <property type="protein sequence ID" value="PIR26981.1"/>
    <property type="molecule type" value="Genomic_DNA"/>
</dbReference>
<sequence length="98" mass="11282">MTSLFGKKPARPEWNTEKAERELERSPEALEAQRALTKTLRQELASLQAELGNILQNIEKGTAVEGTGKRIRELRKRIIEKKKELKAAQERLQRNETT</sequence>
<feature type="compositionally biased region" description="Basic and acidic residues" evidence="2">
    <location>
        <begin position="10"/>
        <end position="28"/>
    </location>
</feature>
<evidence type="ECO:0000313" key="4">
    <source>
        <dbReference type="Proteomes" id="UP000236846"/>
    </source>
</evidence>
<keyword evidence="1" id="KW-0175">Coiled coil</keyword>
<gene>
    <name evidence="3" type="ORF">COV41_00080</name>
</gene>